<dbReference type="InterPro" id="IPR011990">
    <property type="entry name" value="TPR-like_helical_dom_sf"/>
</dbReference>
<evidence type="ECO:0000313" key="2">
    <source>
        <dbReference type="Proteomes" id="UP000473278"/>
    </source>
</evidence>
<keyword evidence="2" id="KW-1185">Reference proteome</keyword>
<organism evidence="1 2">
    <name type="scientific">Halalkalibaculum roseum</name>
    <dbReference type="NCBI Taxonomy" id="2709311"/>
    <lineage>
        <taxon>Bacteria</taxon>
        <taxon>Pseudomonadati</taxon>
        <taxon>Balneolota</taxon>
        <taxon>Balneolia</taxon>
        <taxon>Balneolales</taxon>
        <taxon>Balneolaceae</taxon>
        <taxon>Halalkalibaculum</taxon>
    </lineage>
</organism>
<gene>
    <name evidence="1" type="ORF">G3570_02445</name>
</gene>
<proteinExistence type="predicted"/>
<evidence type="ECO:0000313" key="1">
    <source>
        <dbReference type="EMBL" id="NGP75476.1"/>
    </source>
</evidence>
<dbReference type="RefSeq" id="WP_165138811.1">
    <property type="nucleotide sequence ID" value="NZ_JAALLT010000001.1"/>
</dbReference>
<dbReference type="EMBL" id="JAALLT010000001">
    <property type="protein sequence ID" value="NGP75476.1"/>
    <property type="molecule type" value="Genomic_DNA"/>
</dbReference>
<dbReference type="Gene3D" id="1.25.40.10">
    <property type="entry name" value="Tetratricopeptide repeat domain"/>
    <property type="match status" value="2"/>
</dbReference>
<dbReference type="AlphaFoldDB" id="A0A6M1STK4"/>
<dbReference type="SUPFAM" id="SSF48452">
    <property type="entry name" value="TPR-like"/>
    <property type="match status" value="1"/>
</dbReference>
<sequence>MFRKLGLEENLALNLNHYSWALIAAWLDYEKGTAVSKEALELNKKLNNKRGVSVSLCNHAVADYWRGDLRSSKRRYEEALKLRQECGDQRGVSYLSIRLARVEFSLGNYDRSLDLLDLAIEILQEINDIQLISLHYTFKGLICYYLDDSGKAHEFLNIAYKGWSDIGRKWGMSLSSELLGLVLISMDKSDESRKYINHAEELRNSMTGCRQYNSLTDYCNAEWELYSGNIEAAKILHSKSLETRVELNLKTVICESLEAIAALFFIQEDYRKSILFLSGACFLRDEIEAPLPPRFYKKYKSIRLSCKKRLEAGEFQRIWDEAKAMELGQFSNLI</sequence>
<dbReference type="Proteomes" id="UP000473278">
    <property type="component" value="Unassembled WGS sequence"/>
</dbReference>
<protein>
    <submittedName>
        <fullName evidence="1">Tetratricopeptide repeat protein</fullName>
    </submittedName>
</protein>
<accession>A0A6M1STK4</accession>
<comment type="caution">
    <text evidence="1">The sequence shown here is derived from an EMBL/GenBank/DDBJ whole genome shotgun (WGS) entry which is preliminary data.</text>
</comment>
<reference evidence="1 2" key="1">
    <citation type="submission" date="2020-02" db="EMBL/GenBank/DDBJ databases">
        <title>Balneolaceae bacterium YR4-1, complete genome.</title>
        <authorList>
            <person name="Li Y."/>
            <person name="Wu S."/>
        </authorList>
    </citation>
    <scope>NUCLEOTIDE SEQUENCE [LARGE SCALE GENOMIC DNA]</scope>
    <source>
        <strain evidence="1 2">YR4-1</strain>
    </source>
</reference>
<name>A0A6M1STK4_9BACT</name>